<accession>A0A8X7UAQ0</accession>
<organism evidence="1 2">
    <name type="scientific">Brassica carinata</name>
    <name type="common">Ethiopian mustard</name>
    <name type="synonym">Abyssinian cabbage</name>
    <dbReference type="NCBI Taxonomy" id="52824"/>
    <lineage>
        <taxon>Eukaryota</taxon>
        <taxon>Viridiplantae</taxon>
        <taxon>Streptophyta</taxon>
        <taxon>Embryophyta</taxon>
        <taxon>Tracheophyta</taxon>
        <taxon>Spermatophyta</taxon>
        <taxon>Magnoliopsida</taxon>
        <taxon>eudicotyledons</taxon>
        <taxon>Gunneridae</taxon>
        <taxon>Pentapetalae</taxon>
        <taxon>rosids</taxon>
        <taxon>malvids</taxon>
        <taxon>Brassicales</taxon>
        <taxon>Brassicaceae</taxon>
        <taxon>Brassiceae</taxon>
        <taxon>Brassica</taxon>
    </lineage>
</organism>
<dbReference type="InterPro" id="IPR032675">
    <property type="entry name" value="LRR_dom_sf"/>
</dbReference>
<protein>
    <submittedName>
        <fullName evidence="1">Uncharacterized protein</fullName>
    </submittedName>
</protein>
<keyword evidence="2" id="KW-1185">Reference proteome</keyword>
<evidence type="ECO:0000313" key="1">
    <source>
        <dbReference type="EMBL" id="KAG2272580.1"/>
    </source>
</evidence>
<reference evidence="1 2" key="1">
    <citation type="submission" date="2020-02" db="EMBL/GenBank/DDBJ databases">
        <authorList>
            <person name="Ma Q."/>
            <person name="Huang Y."/>
            <person name="Song X."/>
            <person name="Pei D."/>
        </authorList>
    </citation>
    <scope>NUCLEOTIDE SEQUENCE [LARGE SCALE GENOMIC DNA]</scope>
    <source>
        <strain evidence="1">Sxm20200214</strain>
        <tissue evidence="1">Leaf</tissue>
    </source>
</reference>
<dbReference type="Proteomes" id="UP000886595">
    <property type="component" value="Unassembled WGS sequence"/>
</dbReference>
<comment type="caution">
    <text evidence="1">The sequence shown here is derived from an EMBL/GenBank/DDBJ whole genome shotgun (WGS) entry which is preliminary data.</text>
</comment>
<proteinExistence type="predicted"/>
<dbReference type="AlphaFoldDB" id="A0A8X7UAQ0"/>
<dbReference type="SUPFAM" id="SSF52047">
    <property type="entry name" value="RNI-like"/>
    <property type="match status" value="1"/>
</dbReference>
<name>A0A8X7UAQ0_BRACI</name>
<dbReference type="EMBL" id="JAAMPC010000013">
    <property type="protein sequence ID" value="KAG2272580.1"/>
    <property type="molecule type" value="Genomic_DNA"/>
</dbReference>
<evidence type="ECO:0000313" key="2">
    <source>
        <dbReference type="Proteomes" id="UP000886595"/>
    </source>
</evidence>
<gene>
    <name evidence="1" type="ORF">Bca52824_067135</name>
</gene>
<sequence length="70" mass="7682">MFLSLLLHDCRHFDDVAVIAVVRASRSLQHLKISFCEVSAVGILTLSTLTRVTAQGCPRSQALGVYPQQI</sequence>
<dbReference type="Gene3D" id="3.80.10.10">
    <property type="entry name" value="Ribonuclease Inhibitor"/>
    <property type="match status" value="1"/>
</dbReference>